<dbReference type="eggNOG" id="KOG3010">
    <property type="taxonomic scope" value="Eukaryota"/>
</dbReference>
<gene>
    <name evidence="5" type="ORF">VC83_01858</name>
</gene>
<dbReference type="PANTHER" id="PTHR44942:SF4">
    <property type="entry name" value="METHYLTRANSFERASE TYPE 11 DOMAIN-CONTAINING PROTEIN"/>
    <property type="match status" value="1"/>
</dbReference>
<evidence type="ECO:0000256" key="3">
    <source>
        <dbReference type="ARBA" id="ARBA00022679"/>
    </source>
</evidence>
<dbReference type="SUPFAM" id="SSF53335">
    <property type="entry name" value="S-adenosyl-L-methionine-dependent methyltransferases"/>
    <property type="match status" value="1"/>
</dbReference>
<dbReference type="GeneID" id="36284945"/>
<dbReference type="Proteomes" id="UP000077154">
    <property type="component" value="Unassembled WGS sequence"/>
</dbReference>
<protein>
    <recommendedName>
        <fullName evidence="4">Methyltransferase type 11 domain-containing protein</fullName>
    </recommendedName>
</protein>
<dbReference type="AlphaFoldDB" id="A0A177AJT0"/>
<dbReference type="InterPro" id="IPR051052">
    <property type="entry name" value="Diverse_substrate_MTase"/>
</dbReference>
<comment type="similarity">
    <text evidence="1">Belongs to the methyltransferase superfamily.</text>
</comment>
<reference evidence="5" key="1">
    <citation type="submission" date="2016-03" db="EMBL/GenBank/DDBJ databases">
        <title>Updated assembly of Pseudogymnoascus destructans, the fungus causing white-nose syndrome of bats.</title>
        <authorList>
            <person name="Palmer J.M."/>
            <person name="Drees K.P."/>
            <person name="Foster J.T."/>
            <person name="Lindner D.L."/>
        </authorList>
    </citation>
    <scope>NUCLEOTIDE SEQUENCE [LARGE SCALE GENOMIC DNA]</scope>
    <source>
        <strain evidence="5">20631-21</strain>
    </source>
</reference>
<accession>A0A177AJT0</accession>
<dbReference type="CDD" id="cd02440">
    <property type="entry name" value="AdoMet_MTases"/>
    <property type="match status" value="1"/>
</dbReference>
<proteinExistence type="inferred from homology"/>
<dbReference type="GO" id="GO:0032259">
    <property type="term" value="P:methylation"/>
    <property type="evidence" value="ECO:0007669"/>
    <property type="project" value="UniProtKB-KW"/>
</dbReference>
<evidence type="ECO:0000313" key="5">
    <source>
        <dbReference type="EMBL" id="OAF61424.1"/>
    </source>
</evidence>
<dbReference type="EMBL" id="KV441389">
    <property type="protein sequence ID" value="OAF61424.1"/>
    <property type="molecule type" value="Genomic_DNA"/>
</dbReference>
<evidence type="ECO:0000256" key="2">
    <source>
        <dbReference type="ARBA" id="ARBA00022603"/>
    </source>
</evidence>
<dbReference type="RefSeq" id="XP_024326699.1">
    <property type="nucleotide sequence ID" value="XM_024465530.1"/>
</dbReference>
<keyword evidence="3" id="KW-0808">Transferase</keyword>
<dbReference type="Gene3D" id="3.40.50.150">
    <property type="entry name" value="Vaccinia Virus protein VP39"/>
    <property type="match status" value="1"/>
</dbReference>
<name>A0A177AJT0_9PEZI</name>
<dbReference type="GO" id="GO:0008757">
    <property type="term" value="F:S-adenosylmethionine-dependent methyltransferase activity"/>
    <property type="evidence" value="ECO:0007669"/>
    <property type="project" value="InterPro"/>
</dbReference>
<dbReference type="OrthoDB" id="10027013at2759"/>
<keyword evidence="2" id="KW-0489">Methyltransferase</keyword>
<organism evidence="5">
    <name type="scientific">Pseudogymnoascus destructans</name>
    <dbReference type="NCBI Taxonomy" id="655981"/>
    <lineage>
        <taxon>Eukaryota</taxon>
        <taxon>Fungi</taxon>
        <taxon>Dikarya</taxon>
        <taxon>Ascomycota</taxon>
        <taxon>Pezizomycotina</taxon>
        <taxon>Leotiomycetes</taxon>
        <taxon>Thelebolales</taxon>
        <taxon>Thelebolaceae</taxon>
        <taxon>Pseudogymnoascus</taxon>
    </lineage>
</organism>
<dbReference type="Pfam" id="PF08241">
    <property type="entry name" value="Methyltransf_11"/>
    <property type="match status" value="1"/>
</dbReference>
<dbReference type="VEuPathDB" id="FungiDB:GMDG_03797"/>
<evidence type="ECO:0000259" key="4">
    <source>
        <dbReference type="Pfam" id="PF08241"/>
    </source>
</evidence>
<dbReference type="InterPro" id="IPR013216">
    <property type="entry name" value="Methyltransf_11"/>
</dbReference>
<dbReference type="PANTHER" id="PTHR44942">
    <property type="entry name" value="METHYLTRANSF_11 DOMAIN-CONTAINING PROTEIN"/>
    <property type="match status" value="1"/>
</dbReference>
<sequence>MATFAKSSFSASSYASFRPTYSQTFYNTLLRYHHGPTTTLLELGTGHGLIARRLSPTFRHIVATDPSPSMIAQARSSIVDRPEFSNIDFRQASAESLDDIPSGSVDAVIAGQAAHWFNFAKVWLELSRLVRKEGTVAFWGYKDHIFVEHPRATAILDKYCYAMEEGMMGPYWEQPGRNKLRDLYREIVPPMEGWEAVERREYEPATTGKQKGKGEVVMAKRMTLREVEGYTRTFSAFVNWAEANPDRKARQDGGEGDVVDDLFDAMVAAEPKWKEAGDNWRDVEVEMEWGSIMLMARKK</sequence>
<feature type="domain" description="Methyltransferase type 11" evidence="4">
    <location>
        <begin position="41"/>
        <end position="138"/>
    </location>
</feature>
<evidence type="ECO:0000256" key="1">
    <source>
        <dbReference type="ARBA" id="ARBA00008361"/>
    </source>
</evidence>
<dbReference type="InterPro" id="IPR029063">
    <property type="entry name" value="SAM-dependent_MTases_sf"/>
</dbReference>